<organism evidence="2 3">
    <name type="scientific">Microcystis aeruginosa PCC 9809</name>
    <dbReference type="NCBI Taxonomy" id="1160285"/>
    <lineage>
        <taxon>Bacteria</taxon>
        <taxon>Bacillati</taxon>
        <taxon>Cyanobacteriota</taxon>
        <taxon>Cyanophyceae</taxon>
        <taxon>Oscillatoriophycideae</taxon>
        <taxon>Chroococcales</taxon>
        <taxon>Microcystaceae</taxon>
        <taxon>Microcystis</taxon>
    </lineage>
</organism>
<evidence type="ECO:0000313" key="2">
    <source>
        <dbReference type="EMBL" id="CCI22012.1"/>
    </source>
</evidence>
<gene>
    <name evidence="2" type="ORF">MICAH_160008</name>
</gene>
<sequence>MTGIETTIVMAGAKSLFDQIIKWGWEGIKKNELLNKDVGQLFKEGKYRFLRKYPQRYWDRHGMIKVLKMSKPMDLESIYVNVKCLGNLVRDYYDENLENKYRESKQRRFNFRDDGKKDGLLLANQEQYLMVLGDPGIGKSTFLRKVGLEALKGKQGSYQHPLTPVLLELKNFKENEINIQVLIEEEFKICGFPNVEKSISNKLEKGELLILLDGLDEVPTANVNNVIEKIKDFVDRHHKNRFILSCRTAARTHLRRFTDIEIVEFDDQQIQSFIEHWFSSELDRKNETAKNCWELLQKEEYKSAKELAHTPLLLTFLCLVYDENQSFPTNRSRLYQDALRILLEKWSAEKRLPNRGLVYENLSIEQEEILLSEIAYQNFVADKLFLEKREVVKQIKDHLKQNLNAPQHLDGEKVLKTIEIEQGILVERARSVYSFSHLTLQEYLTAQYIYDNDLIEEAVKNHITETRWQEVFLLVAGLMRGKADKLLLAMEKEAHNYLKTPLGQKLVPILQWADEMTKDSVDSPIKPVGRRAIANYLVIANVFAYGIAIAYVPEIIHVIAINIATVITEILFTPDLIDEFVLLVNLLAQDRIVSKVNFYQLIADLEAFKQNIPDDKATKKERREFADQFLKMWNTAFNLTPELLNLSIQEIRKIDKHYFYINLLVLCCQKVAVNISPTVWQEIEDRMLRIS</sequence>
<dbReference type="PANTHER" id="PTHR46844">
    <property type="entry name" value="SLR5058 PROTEIN"/>
    <property type="match status" value="1"/>
</dbReference>
<proteinExistence type="predicted"/>
<dbReference type="Pfam" id="PF05729">
    <property type="entry name" value="NACHT"/>
    <property type="match status" value="1"/>
</dbReference>
<dbReference type="Pfam" id="PF22727">
    <property type="entry name" value="NCH2"/>
    <property type="match status" value="1"/>
</dbReference>
<dbReference type="HOGENOM" id="CLU_016337_0_0_3"/>
<dbReference type="Gene3D" id="3.40.50.300">
    <property type="entry name" value="P-loop containing nucleotide triphosphate hydrolases"/>
    <property type="match status" value="1"/>
</dbReference>
<dbReference type="EMBL" id="CAIO01000068">
    <property type="protein sequence ID" value="CCI22012.1"/>
    <property type="molecule type" value="Genomic_DNA"/>
</dbReference>
<dbReference type="Proteomes" id="UP000004775">
    <property type="component" value="Unassembled WGS sequence"/>
</dbReference>
<evidence type="ECO:0000313" key="3">
    <source>
        <dbReference type="Proteomes" id="UP000004775"/>
    </source>
</evidence>
<dbReference type="InterPro" id="IPR054501">
    <property type="entry name" value="NCH2"/>
</dbReference>
<protein>
    <recommendedName>
        <fullName evidence="1">NACHT domain-containing protein</fullName>
    </recommendedName>
</protein>
<dbReference type="PANTHER" id="PTHR46844:SF1">
    <property type="entry name" value="SLR5058 PROTEIN"/>
    <property type="match status" value="1"/>
</dbReference>
<dbReference type="InterPro" id="IPR027417">
    <property type="entry name" value="P-loop_NTPase"/>
</dbReference>
<dbReference type="InterPro" id="IPR007111">
    <property type="entry name" value="NACHT_NTPase"/>
</dbReference>
<feature type="domain" description="NACHT" evidence="1">
    <location>
        <begin position="127"/>
        <end position="250"/>
    </location>
</feature>
<reference evidence="2 3" key="1">
    <citation type="submission" date="2012-04" db="EMBL/GenBank/DDBJ databases">
        <authorList>
            <person name="Genoscope - CEA"/>
        </authorList>
    </citation>
    <scope>NUCLEOTIDE SEQUENCE [LARGE SCALE GENOMIC DNA]</scope>
    <source>
        <strain evidence="2 3">9809</strain>
    </source>
</reference>
<evidence type="ECO:0000259" key="1">
    <source>
        <dbReference type="PROSITE" id="PS50837"/>
    </source>
</evidence>
<dbReference type="PROSITE" id="PS50837">
    <property type="entry name" value="NACHT"/>
    <property type="match status" value="1"/>
</dbReference>
<comment type="caution">
    <text evidence="2">The sequence shown here is derived from an EMBL/GenBank/DDBJ whole genome shotgun (WGS) entry which is preliminary data.</text>
</comment>
<dbReference type="RefSeq" id="WP_002795489.1">
    <property type="nucleotide sequence ID" value="NZ_HE973725.1"/>
</dbReference>
<name>I4HIY8_MICAE</name>
<dbReference type="SUPFAM" id="SSF52540">
    <property type="entry name" value="P-loop containing nucleoside triphosphate hydrolases"/>
    <property type="match status" value="1"/>
</dbReference>
<dbReference type="AlphaFoldDB" id="I4HIY8"/>
<accession>I4HIY8</accession>